<dbReference type="Gene3D" id="3.40.50.11900">
    <property type="match status" value="1"/>
</dbReference>
<dbReference type="GO" id="GO:0046872">
    <property type="term" value="F:metal ion binding"/>
    <property type="evidence" value="ECO:0007669"/>
    <property type="project" value="UniProtKB-KW"/>
</dbReference>
<evidence type="ECO:0000256" key="1">
    <source>
        <dbReference type="ARBA" id="ARBA00005806"/>
    </source>
</evidence>
<dbReference type="Gene3D" id="3.40.50.11890">
    <property type="match status" value="1"/>
</dbReference>
<sequence length="375" mass="41762">MNTATHVQDAIRDVVDLHRNRFELLRARPEPKLGYVSIHTPEEILLAAGAIPFRITGEQAYTNDAAARLSANYCSYVLSCLSEGMDGVHDFADGVVFVNGCDMRKRLCEAWACDVPGHSAYYLDLPGDATDLSKAYFASQLHKLIATLERRYDRKIVHDALGRAIETCNRSRALVQELDRHARSGRRVLSGGETIGVVKAATTGLKDAFNERAAALLGALNTADSLPQRRPHRVMICGSYFDHQGIIDTIEETGAEAICADISNGAKYFEGRVDPDAEPVAAIAAYYLDKHTSARRLDTDVRMRHMLELVRAYGVDSVIYYVLKFCDTNLHEYPYILQRLQAEKIPVLFIEGERNATNIAGTRTRIQTFLEPLIT</sequence>
<dbReference type="Gene3D" id="1.20.1270.370">
    <property type="match status" value="1"/>
</dbReference>
<evidence type="ECO:0000256" key="4">
    <source>
        <dbReference type="ARBA" id="ARBA00023014"/>
    </source>
</evidence>
<dbReference type="EMBL" id="LLXZ01000231">
    <property type="protein sequence ID" value="KRQ92930.1"/>
    <property type="molecule type" value="Genomic_DNA"/>
</dbReference>
<keyword evidence="3" id="KW-0408">Iron</keyword>
<dbReference type="RefSeq" id="WP_057840885.1">
    <property type="nucleotide sequence ID" value="NZ_LLXZ01000231.1"/>
</dbReference>
<dbReference type="GO" id="GO:0051536">
    <property type="term" value="F:iron-sulfur cluster binding"/>
    <property type="evidence" value="ECO:0007669"/>
    <property type="project" value="UniProtKB-KW"/>
</dbReference>
<protein>
    <submittedName>
        <fullName evidence="5">2-hydroxyglutaryl-CoA dehydratase</fullName>
    </submittedName>
</protein>
<dbReference type="PANTHER" id="PTHR30548">
    <property type="entry name" value="2-HYDROXYGLUTARYL-COA DEHYDRATASE, D-COMPONENT-RELATED"/>
    <property type="match status" value="1"/>
</dbReference>
<dbReference type="PANTHER" id="PTHR30548:SF5">
    <property type="entry name" value="SUBUNIT OF OXYGEN-SENSITIVE 2-HYDROXYISOCAPROYL-COA DEHYDRATASE"/>
    <property type="match status" value="1"/>
</dbReference>
<proteinExistence type="inferred from homology"/>
<organism evidence="5 6">
    <name type="scientific">Bradyrhizobium jicamae</name>
    <dbReference type="NCBI Taxonomy" id="280332"/>
    <lineage>
        <taxon>Bacteria</taxon>
        <taxon>Pseudomonadati</taxon>
        <taxon>Pseudomonadota</taxon>
        <taxon>Alphaproteobacteria</taxon>
        <taxon>Hyphomicrobiales</taxon>
        <taxon>Nitrobacteraceae</taxon>
        <taxon>Bradyrhizobium</taxon>
    </lineage>
</organism>
<dbReference type="AlphaFoldDB" id="A0A0R3KJU0"/>
<comment type="caution">
    <text evidence="5">The sequence shown here is derived from an EMBL/GenBank/DDBJ whole genome shotgun (WGS) entry which is preliminary data.</text>
</comment>
<evidence type="ECO:0000313" key="6">
    <source>
        <dbReference type="Proteomes" id="UP000050863"/>
    </source>
</evidence>
<dbReference type="OrthoDB" id="355459at2"/>
<gene>
    <name evidence="5" type="ORF">CQ12_30410</name>
</gene>
<evidence type="ECO:0000256" key="2">
    <source>
        <dbReference type="ARBA" id="ARBA00022723"/>
    </source>
</evidence>
<keyword evidence="2" id="KW-0479">Metal-binding</keyword>
<reference evidence="5 6" key="1">
    <citation type="submission" date="2014-03" db="EMBL/GenBank/DDBJ databases">
        <title>Bradyrhizobium valentinum sp. nov., isolated from effective nodules of Lupinus mariae-josephae, a lupine endemic of basic-lime soils in Eastern Spain.</title>
        <authorList>
            <person name="Duran D."/>
            <person name="Rey L."/>
            <person name="Navarro A."/>
            <person name="Busquets A."/>
            <person name="Imperial J."/>
            <person name="Ruiz-Argueso T."/>
        </authorList>
    </citation>
    <scope>NUCLEOTIDE SEQUENCE [LARGE SCALE GENOMIC DNA]</scope>
    <source>
        <strain evidence="5 6">PAC68</strain>
    </source>
</reference>
<comment type="similarity">
    <text evidence="1">Belongs to the FldB/FldC dehydratase alpha/beta subunit family.</text>
</comment>
<keyword evidence="6" id="KW-1185">Reference proteome</keyword>
<dbReference type="Pfam" id="PF06050">
    <property type="entry name" value="HGD-D"/>
    <property type="match status" value="1"/>
</dbReference>
<keyword evidence="4" id="KW-0411">Iron-sulfur</keyword>
<dbReference type="InterPro" id="IPR010327">
    <property type="entry name" value="FldB/FldC_alpha/beta"/>
</dbReference>
<name>A0A0R3KJU0_9BRAD</name>
<dbReference type="STRING" id="280332.CQ12_30410"/>
<evidence type="ECO:0000313" key="5">
    <source>
        <dbReference type="EMBL" id="KRQ92930.1"/>
    </source>
</evidence>
<accession>A0A0R3KJU0</accession>
<dbReference type="Proteomes" id="UP000050863">
    <property type="component" value="Unassembled WGS sequence"/>
</dbReference>
<evidence type="ECO:0000256" key="3">
    <source>
        <dbReference type="ARBA" id="ARBA00023004"/>
    </source>
</evidence>